<gene>
    <name evidence="1" type="ORF">SOJ16_000265</name>
</gene>
<dbReference type="Proteomes" id="UP001322744">
    <property type="component" value="Chromosome"/>
</dbReference>
<name>A0ABZ0U1B0_9FIRM</name>
<sequence>MSEIPVVDLSEVLKDYYKIPWETYIFSSDKKDRFCVYPIYQGRNSIVFIVEKSDRHSDVIESIIVLSFKNNKVEQIINYKLKNKIFRIISFDDENFTLLGYKIALNNTRFAELQLYRIDIEEKEERLIYSFTIELSGMDESNELLDSLLIYTFALNKRYIMLLNIDEKFKDKSALIVDLHNKSEFYLDPFITDHHSIFEISHAEIGRFKNKSYLFIKTGRITPDEKRNYFNCGADIINKVETLLIIPCEELIQHIDSGTMPSFSKYLIDKAEYHETLDFLNYGKPGYGFYYSIKSYSQDIDSPFIPYKKENFLTKITNIFGFDLETKKQTFIGSLPFPSERISPVYREDNKYFLLYSPFHPYLLPVKNFFIKHYIGTNQISFLELPINFPTKELIEEFYLLKNFPIFITLNPEEKYISIYSMNDNMPTVKIDYSQEFFSLIVNPETDELNAIIIYPRFLIKPYHF</sequence>
<evidence type="ECO:0000313" key="2">
    <source>
        <dbReference type="Proteomes" id="UP001322744"/>
    </source>
</evidence>
<reference evidence="1 2" key="1">
    <citation type="submission" date="2023-12" db="EMBL/GenBank/DDBJ databases">
        <authorList>
            <person name="Manesh M.J.H."/>
            <person name="Bing R.G."/>
            <person name="Willard D.J."/>
            <person name="Kelly R.M."/>
        </authorList>
    </citation>
    <scope>NUCLEOTIDE SEQUENCE [LARGE SCALE GENOMIC DNA]</scope>
    <source>
        <strain evidence="1 2">DSM 8977</strain>
    </source>
</reference>
<proteinExistence type="predicted"/>
<accession>A0ABZ0U1B0</accession>
<keyword evidence="2" id="KW-1185">Reference proteome</keyword>
<protein>
    <submittedName>
        <fullName evidence="1">Uncharacterized protein</fullName>
    </submittedName>
</protein>
<organism evidence="1 2">
    <name type="scientific">Anaerocellum danielii</name>
    <dbReference type="NCBI Taxonomy" id="1387557"/>
    <lineage>
        <taxon>Bacteria</taxon>
        <taxon>Bacillati</taxon>
        <taxon>Bacillota</taxon>
        <taxon>Bacillota incertae sedis</taxon>
        <taxon>Caldicellulosiruptorales</taxon>
        <taxon>Caldicellulosiruptoraceae</taxon>
        <taxon>Anaerocellum</taxon>
    </lineage>
</organism>
<dbReference type="RefSeq" id="WP_045173682.1">
    <property type="nucleotide sequence ID" value="NZ_CP139957.1"/>
</dbReference>
<evidence type="ECO:0000313" key="1">
    <source>
        <dbReference type="EMBL" id="WPX09091.1"/>
    </source>
</evidence>
<dbReference type="EMBL" id="CP139957">
    <property type="protein sequence ID" value="WPX09091.1"/>
    <property type="molecule type" value="Genomic_DNA"/>
</dbReference>